<dbReference type="PANTHER" id="PTHR11699">
    <property type="entry name" value="ALDEHYDE DEHYDROGENASE-RELATED"/>
    <property type="match status" value="1"/>
</dbReference>
<keyword evidence="6" id="KW-1185">Reference proteome</keyword>
<dbReference type="InterPro" id="IPR029510">
    <property type="entry name" value="Ald_DH_CS_GLU"/>
</dbReference>
<proteinExistence type="inferred from homology"/>
<dbReference type="Gene3D" id="3.40.309.10">
    <property type="entry name" value="Aldehyde Dehydrogenase, Chain A, domain 2"/>
    <property type="match status" value="1"/>
</dbReference>
<dbReference type="InterPro" id="IPR016162">
    <property type="entry name" value="Ald_DH_N"/>
</dbReference>
<keyword evidence="1 3" id="KW-0560">Oxidoreductase</keyword>
<evidence type="ECO:0000256" key="3">
    <source>
        <dbReference type="RuleBase" id="RU003345"/>
    </source>
</evidence>
<comment type="caution">
    <text evidence="5">The sequence shown here is derived from an EMBL/GenBank/DDBJ whole genome shotgun (WGS) entry which is preliminary data.</text>
</comment>
<dbReference type="SUPFAM" id="SSF53720">
    <property type="entry name" value="ALDH-like"/>
    <property type="match status" value="1"/>
</dbReference>
<comment type="similarity">
    <text evidence="3">Belongs to the aldehyde dehydrogenase family.</text>
</comment>
<dbReference type="CDD" id="cd07109">
    <property type="entry name" value="ALDH_AAS00426"/>
    <property type="match status" value="1"/>
</dbReference>
<dbReference type="Proteomes" id="UP001200557">
    <property type="component" value="Unassembled WGS sequence"/>
</dbReference>
<dbReference type="PROSITE" id="PS00687">
    <property type="entry name" value="ALDEHYDE_DEHYDR_GLU"/>
    <property type="match status" value="1"/>
</dbReference>
<dbReference type="EMBL" id="JAKGAQ010000001">
    <property type="protein sequence ID" value="MCF2869832.1"/>
    <property type="molecule type" value="Genomic_DNA"/>
</dbReference>
<dbReference type="Pfam" id="PF00171">
    <property type="entry name" value="Aldedh"/>
    <property type="match status" value="1"/>
</dbReference>
<dbReference type="InterPro" id="IPR015590">
    <property type="entry name" value="Aldehyde_DH_dom"/>
</dbReference>
<evidence type="ECO:0000313" key="6">
    <source>
        <dbReference type="Proteomes" id="UP001200557"/>
    </source>
</evidence>
<reference evidence="5 6" key="1">
    <citation type="submission" date="2022-01" db="EMBL/GenBank/DDBJ databases">
        <title>Octadecabacter sp. nov., isolated from a marine alga.</title>
        <authorList>
            <person name="Jin M.S."/>
            <person name="Kim H.M."/>
            <person name="Han D.M."/>
            <person name="Jung J.J."/>
            <person name="Jeon C.O."/>
        </authorList>
    </citation>
    <scope>NUCLEOTIDE SEQUENCE [LARGE SCALE GENOMIC DNA]</scope>
    <source>
        <strain evidence="5 6">G9-8</strain>
    </source>
</reference>
<feature type="domain" description="Aldehyde dehydrogenase" evidence="4">
    <location>
        <begin position="19"/>
        <end position="475"/>
    </location>
</feature>
<dbReference type="InterPro" id="IPR016161">
    <property type="entry name" value="Ald_DH/histidinol_DH"/>
</dbReference>
<evidence type="ECO:0000313" key="5">
    <source>
        <dbReference type="EMBL" id="MCF2869832.1"/>
    </source>
</evidence>
<feature type="active site" evidence="2">
    <location>
        <position position="253"/>
    </location>
</feature>
<accession>A0ABS9CRH4</accession>
<dbReference type="RefSeq" id="WP_235223956.1">
    <property type="nucleotide sequence ID" value="NZ_JAKGAQ010000001.1"/>
</dbReference>
<evidence type="ECO:0000256" key="2">
    <source>
        <dbReference type="PROSITE-ProRule" id="PRU10007"/>
    </source>
</evidence>
<gene>
    <name evidence="5" type="ORF">L0664_02015</name>
</gene>
<evidence type="ECO:0000259" key="4">
    <source>
        <dbReference type="Pfam" id="PF00171"/>
    </source>
</evidence>
<dbReference type="InterPro" id="IPR016163">
    <property type="entry name" value="Ald_DH_C"/>
</dbReference>
<protein>
    <submittedName>
        <fullName evidence="5">Aldehyde dehydrogenase family protein</fullName>
    </submittedName>
</protein>
<sequence length="480" mass="50054">MPLTPFNIPQAHHLIGGIWTPAADVISVSDPSTGAELTTIGRGKAQDIDAAVTAAQTALDGEWGAMTALDRGRILTRIGRAVLTHVDALANLESRDVGKPLTQARADATALARYMEFYGGAADKITGETIPYLDGYTVYTLREPHGVTGHIVPWNYPMQIIGRSVGAALAMGNACVLKPAEEACLTALAFAQIAIDAGLPAGALNVVTGLGAEAGAALSAHPAVAHMSFTGSVRTGELIQAAAAQNVIPVTLELGGKSPQLVFDDADLDRALPFLVNAGIQNAGQTCSASSRILVQRGVYDEVRDRMASTYRALKVGPALDDLNLGPLISARQKDIVNGFLNAGAGLNMVAQGQITTDARGHYVAPTLFADVPPDHPLAQDEIFGPVQVLIPFDDEAHALHIANSTDYGLVASVWTADGGRQMRLAKALKSGQVFINNYGAGGGVELPFGGVGKSGHGREKGFEALYGFSTLKTVAAWHG</sequence>
<evidence type="ECO:0000256" key="1">
    <source>
        <dbReference type="ARBA" id="ARBA00023002"/>
    </source>
</evidence>
<organism evidence="5 6">
    <name type="scientific">Octadecabacter dasysiphoniae</name>
    <dbReference type="NCBI Taxonomy" id="2909341"/>
    <lineage>
        <taxon>Bacteria</taxon>
        <taxon>Pseudomonadati</taxon>
        <taxon>Pseudomonadota</taxon>
        <taxon>Alphaproteobacteria</taxon>
        <taxon>Rhodobacterales</taxon>
        <taxon>Roseobacteraceae</taxon>
        <taxon>Octadecabacter</taxon>
    </lineage>
</organism>
<name>A0ABS9CRH4_9RHOB</name>
<dbReference type="Gene3D" id="3.40.605.10">
    <property type="entry name" value="Aldehyde Dehydrogenase, Chain A, domain 1"/>
    <property type="match status" value="1"/>
</dbReference>